<evidence type="ECO:0000256" key="1">
    <source>
        <dbReference type="ARBA" id="ARBA00001973"/>
    </source>
</evidence>
<dbReference type="PANTHER" id="PTHR33353">
    <property type="entry name" value="PUTATIVE (AFU_ORTHOLOGUE AFUA_1G12560)-RELATED"/>
    <property type="match status" value="1"/>
</dbReference>
<evidence type="ECO:0000256" key="14">
    <source>
        <dbReference type="ARBA" id="ARBA00045077"/>
    </source>
</evidence>
<evidence type="ECO:0000256" key="16">
    <source>
        <dbReference type="SAM" id="SignalP"/>
    </source>
</evidence>
<evidence type="ECO:0000256" key="15">
    <source>
        <dbReference type="ARBA" id="ARBA00047174"/>
    </source>
</evidence>
<dbReference type="CDD" id="cd21175">
    <property type="entry name" value="LPMO_AA9"/>
    <property type="match status" value="1"/>
</dbReference>
<keyword evidence="3" id="KW-0964">Secreted</keyword>
<comment type="catalytic activity">
    <reaction evidence="14">
        <text>[(1-&gt;4)-beta-D-glucosyl]n+m + reduced acceptor + O2 = 4-dehydro-beta-D-glucosyl-[(1-&gt;4)-beta-D-glucosyl]n-1 + [(1-&gt;4)-beta-D-glucosyl]m + acceptor + H2O.</text>
        <dbReference type="EC" id="1.14.99.56"/>
    </reaction>
</comment>
<dbReference type="EMBL" id="KL648554">
    <property type="protein sequence ID" value="KEY69031.1"/>
    <property type="molecule type" value="Genomic_DNA"/>
</dbReference>
<dbReference type="InterPro" id="IPR049892">
    <property type="entry name" value="AA9"/>
</dbReference>
<dbReference type="AlphaFoldDB" id="A0A084AUQ2"/>
<name>A0A084AUQ2_STACB</name>
<keyword evidence="11" id="KW-0119">Carbohydrate metabolism</keyword>
<evidence type="ECO:0000256" key="13">
    <source>
        <dbReference type="ARBA" id="ARBA00044502"/>
    </source>
</evidence>
<proteinExistence type="inferred from homology"/>
<evidence type="ECO:0000256" key="4">
    <source>
        <dbReference type="ARBA" id="ARBA00022723"/>
    </source>
</evidence>
<evidence type="ECO:0000256" key="5">
    <source>
        <dbReference type="ARBA" id="ARBA00022729"/>
    </source>
</evidence>
<sequence>MQIILSLLSAAALVAAHGYVDNATIAGQVYTLYQPYQDPYMNPTPQRIGRRVPGNGPVEDVTSIDVQCNGWSAGGTVGSVPAALHAPVAAGSTVNLKWTLWPESHVGPSITYLARCPDSGCNNWQPGTAAVWFKVQEAGRVGTSNTWGATHLMRNGNAGVDYTIPSCLAPGYYLVRHELIALHSAYSYPGVQVYPGCHQIQVTGSGTRVPTGLVSFPGAYRPTDPGLTYNSYMPQPYTIPGPALFRC</sequence>
<gene>
    <name evidence="18" type="ORF">S7711_03331</name>
</gene>
<keyword evidence="6" id="KW-0136">Cellulose degradation</keyword>
<evidence type="ECO:0000259" key="17">
    <source>
        <dbReference type="Pfam" id="PF03443"/>
    </source>
</evidence>
<dbReference type="GO" id="GO:0004497">
    <property type="term" value="F:monooxygenase activity"/>
    <property type="evidence" value="ECO:0007669"/>
    <property type="project" value="UniProtKB-KW"/>
</dbReference>
<dbReference type="GO" id="GO:0030245">
    <property type="term" value="P:cellulose catabolic process"/>
    <property type="evidence" value="ECO:0007669"/>
    <property type="project" value="UniProtKB-KW"/>
</dbReference>
<dbReference type="InterPro" id="IPR005103">
    <property type="entry name" value="AA9_LPMO"/>
</dbReference>
<evidence type="ECO:0000256" key="9">
    <source>
        <dbReference type="ARBA" id="ARBA00023033"/>
    </source>
</evidence>
<evidence type="ECO:0000256" key="3">
    <source>
        <dbReference type="ARBA" id="ARBA00022525"/>
    </source>
</evidence>
<keyword evidence="7" id="KW-0560">Oxidoreductase</keyword>
<feature type="chain" id="PRO_5001771183" description="lytic cellulose monooxygenase (C4-dehydrogenating)" evidence="16">
    <location>
        <begin position="17"/>
        <end position="247"/>
    </location>
</feature>
<reference evidence="18 19" key="1">
    <citation type="journal article" date="2014" name="BMC Genomics">
        <title>Comparative genome sequencing reveals chemotype-specific gene clusters in the toxigenic black mold Stachybotrys.</title>
        <authorList>
            <person name="Semeiks J."/>
            <person name="Borek D."/>
            <person name="Otwinowski Z."/>
            <person name="Grishin N.V."/>
        </authorList>
    </citation>
    <scope>NUCLEOTIDE SEQUENCE [LARGE SCALE GENOMIC DNA]</scope>
    <source>
        <strain evidence="19">CBS 109288 / IBT 7711</strain>
    </source>
</reference>
<evidence type="ECO:0000256" key="12">
    <source>
        <dbReference type="ARBA" id="ARBA00023326"/>
    </source>
</evidence>
<evidence type="ECO:0000256" key="2">
    <source>
        <dbReference type="ARBA" id="ARBA00004613"/>
    </source>
</evidence>
<comment type="similarity">
    <text evidence="13">Belongs to the polysaccharide monooxygenase AA9 family.</text>
</comment>
<evidence type="ECO:0000256" key="6">
    <source>
        <dbReference type="ARBA" id="ARBA00023001"/>
    </source>
</evidence>
<evidence type="ECO:0000256" key="11">
    <source>
        <dbReference type="ARBA" id="ARBA00023277"/>
    </source>
</evidence>
<evidence type="ECO:0000256" key="7">
    <source>
        <dbReference type="ARBA" id="ARBA00023002"/>
    </source>
</evidence>
<organism evidence="18 19">
    <name type="scientific">Stachybotrys chartarum (strain CBS 109288 / IBT 7711)</name>
    <name type="common">Toxic black mold</name>
    <name type="synonym">Stilbospora chartarum</name>
    <dbReference type="NCBI Taxonomy" id="1280523"/>
    <lineage>
        <taxon>Eukaryota</taxon>
        <taxon>Fungi</taxon>
        <taxon>Dikarya</taxon>
        <taxon>Ascomycota</taxon>
        <taxon>Pezizomycotina</taxon>
        <taxon>Sordariomycetes</taxon>
        <taxon>Hypocreomycetidae</taxon>
        <taxon>Hypocreales</taxon>
        <taxon>Stachybotryaceae</taxon>
        <taxon>Stachybotrys</taxon>
    </lineage>
</organism>
<keyword evidence="19" id="KW-1185">Reference proteome</keyword>
<evidence type="ECO:0000256" key="8">
    <source>
        <dbReference type="ARBA" id="ARBA00023008"/>
    </source>
</evidence>
<comment type="subcellular location">
    <subcellularLocation>
        <location evidence="2">Secreted</location>
    </subcellularLocation>
</comment>
<feature type="domain" description="Auxiliary Activity family 9 catalytic" evidence="17">
    <location>
        <begin position="17"/>
        <end position="233"/>
    </location>
</feature>
<protein>
    <recommendedName>
        <fullName evidence="15">lytic cellulose monooxygenase (C4-dehydrogenating)</fullName>
        <ecNumber evidence="15">1.14.99.56</ecNumber>
    </recommendedName>
</protein>
<keyword evidence="8" id="KW-0186">Copper</keyword>
<keyword evidence="4" id="KW-0479">Metal-binding</keyword>
<dbReference type="HOGENOM" id="CLU_031730_1_1_1"/>
<keyword evidence="12" id="KW-0624">Polysaccharide degradation</keyword>
<dbReference type="EC" id="1.14.99.56" evidence="15"/>
<comment type="cofactor">
    <cofactor evidence="1">
        <name>Cu(2+)</name>
        <dbReference type="ChEBI" id="CHEBI:29036"/>
    </cofactor>
</comment>
<dbReference type="GO" id="GO:0005576">
    <property type="term" value="C:extracellular region"/>
    <property type="evidence" value="ECO:0007669"/>
    <property type="project" value="UniProtKB-SubCell"/>
</dbReference>
<dbReference type="GO" id="GO:0046872">
    <property type="term" value="F:metal ion binding"/>
    <property type="evidence" value="ECO:0007669"/>
    <property type="project" value="UniProtKB-KW"/>
</dbReference>
<dbReference type="PANTHER" id="PTHR33353:SF6">
    <property type="entry name" value="ENDOGLUCANASE IV"/>
    <property type="match status" value="1"/>
</dbReference>
<keyword evidence="5 16" id="KW-0732">Signal</keyword>
<keyword evidence="9" id="KW-0503">Monooxygenase</keyword>
<evidence type="ECO:0000313" key="19">
    <source>
        <dbReference type="Proteomes" id="UP000028045"/>
    </source>
</evidence>
<evidence type="ECO:0000313" key="18">
    <source>
        <dbReference type="EMBL" id="KEY69031.1"/>
    </source>
</evidence>
<dbReference type="Pfam" id="PF03443">
    <property type="entry name" value="AA9"/>
    <property type="match status" value="1"/>
</dbReference>
<feature type="signal peptide" evidence="16">
    <location>
        <begin position="1"/>
        <end position="16"/>
    </location>
</feature>
<keyword evidence="10" id="KW-1015">Disulfide bond</keyword>
<accession>A0A084AUQ2</accession>
<dbReference type="Gene3D" id="2.70.50.70">
    <property type="match status" value="1"/>
</dbReference>
<evidence type="ECO:0000256" key="10">
    <source>
        <dbReference type="ARBA" id="ARBA00023157"/>
    </source>
</evidence>
<dbReference type="OrthoDB" id="4849160at2759"/>
<dbReference type="Proteomes" id="UP000028045">
    <property type="component" value="Unassembled WGS sequence"/>
</dbReference>